<dbReference type="EMBL" id="CM029045">
    <property type="protein sequence ID" value="KAG2595571.1"/>
    <property type="molecule type" value="Genomic_DNA"/>
</dbReference>
<evidence type="ECO:0000313" key="3">
    <source>
        <dbReference type="Proteomes" id="UP000823388"/>
    </source>
</evidence>
<organism evidence="2 3">
    <name type="scientific">Panicum virgatum</name>
    <name type="common">Blackwell switchgrass</name>
    <dbReference type="NCBI Taxonomy" id="38727"/>
    <lineage>
        <taxon>Eukaryota</taxon>
        <taxon>Viridiplantae</taxon>
        <taxon>Streptophyta</taxon>
        <taxon>Embryophyta</taxon>
        <taxon>Tracheophyta</taxon>
        <taxon>Spermatophyta</taxon>
        <taxon>Magnoliopsida</taxon>
        <taxon>Liliopsida</taxon>
        <taxon>Poales</taxon>
        <taxon>Poaceae</taxon>
        <taxon>PACMAD clade</taxon>
        <taxon>Panicoideae</taxon>
        <taxon>Panicodae</taxon>
        <taxon>Paniceae</taxon>
        <taxon>Panicinae</taxon>
        <taxon>Panicum</taxon>
        <taxon>Panicum sect. Hiantes</taxon>
    </lineage>
</organism>
<protein>
    <submittedName>
        <fullName evidence="2">Uncharacterized protein</fullName>
    </submittedName>
</protein>
<feature type="non-terminal residue" evidence="2">
    <location>
        <position position="1"/>
    </location>
</feature>
<feature type="compositionally biased region" description="Low complexity" evidence="1">
    <location>
        <begin position="67"/>
        <end position="86"/>
    </location>
</feature>
<accession>A0A8T0SAF3</accession>
<evidence type="ECO:0000313" key="2">
    <source>
        <dbReference type="EMBL" id="KAG2595571.1"/>
    </source>
</evidence>
<dbReference type="AlphaFoldDB" id="A0A8T0SAF3"/>
<reference evidence="2" key="1">
    <citation type="submission" date="2020-05" db="EMBL/GenBank/DDBJ databases">
        <title>WGS assembly of Panicum virgatum.</title>
        <authorList>
            <person name="Lovell J.T."/>
            <person name="Jenkins J."/>
            <person name="Shu S."/>
            <person name="Juenger T.E."/>
            <person name="Schmutz J."/>
        </authorList>
    </citation>
    <scope>NUCLEOTIDE SEQUENCE</scope>
    <source>
        <strain evidence="2">AP13</strain>
    </source>
</reference>
<keyword evidence="3" id="KW-1185">Reference proteome</keyword>
<sequence length="120" mass="13535">RRDKRAKRNVVQSNPRPHRNSSPPPPPTRRLPPGGRRPSSIHPTGRDAEPLPKRSRPTRRRRRARQWQRATSTSSPSSPWLSTSTTRWISSTGRRAREEAAAEADTWSITPAATTRSTSV</sequence>
<feature type="compositionally biased region" description="Low complexity" evidence="1">
    <location>
        <begin position="31"/>
        <end position="40"/>
    </location>
</feature>
<feature type="region of interest" description="Disordered" evidence="1">
    <location>
        <begin position="1"/>
        <end position="120"/>
    </location>
</feature>
<comment type="caution">
    <text evidence="2">The sequence shown here is derived from an EMBL/GenBank/DDBJ whole genome shotgun (WGS) entry which is preliminary data.</text>
</comment>
<feature type="compositionally biased region" description="Polar residues" evidence="1">
    <location>
        <begin position="107"/>
        <end position="120"/>
    </location>
</feature>
<proteinExistence type="predicted"/>
<gene>
    <name evidence="2" type="ORF">PVAP13_5KG085961</name>
</gene>
<dbReference type="Proteomes" id="UP000823388">
    <property type="component" value="Chromosome 5K"/>
</dbReference>
<name>A0A8T0SAF3_PANVG</name>
<feature type="compositionally biased region" description="Basic residues" evidence="1">
    <location>
        <begin position="53"/>
        <end position="66"/>
    </location>
</feature>
<evidence type="ECO:0000256" key="1">
    <source>
        <dbReference type="SAM" id="MobiDB-lite"/>
    </source>
</evidence>